<reference evidence="2 3" key="1">
    <citation type="journal article" date="2021" name="Elife">
        <title>Chloroplast acquisition without the gene transfer in kleptoplastic sea slugs, Plakobranchus ocellatus.</title>
        <authorList>
            <person name="Maeda T."/>
            <person name="Takahashi S."/>
            <person name="Yoshida T."/>
            <person name="Shimamura S."/>
            <person name="Takaki Y."/>
            <person name="Nagai Y."/>
            <person name="Toyoda A."/>
            <person name="Suzuki Y."/>
            <person name="Arimoto A."/>
            <person name="Ishii H."/>
            <person name="Satoh N."/>
            <person name="Nishiyama T."/>
            <person name="Hasebe M."/>
            <person name="Maruyama T."/>
            <person name="Minagawa J."/>
            <person name="Obokata J."/>
            <person name="Shigenobu S."/>
        </authorList>
    </citation>
    <scope>NUCLEOTIDE SEQUENCE [LARGE SCALE GENOMIC DNA]</scope>
</reference>
<protein>
    <submittedName>
        <fullName evidence="2">Uncharacterized protein</fullName>
    </submittedName>
</protein>
<proteinExistence type="predicted"/>
<dbReference type="AlphaFoldDB" id="A0AAV3XX27"/>
<evidence type="ECO:0000313" key="2">
    <source>
        <dbReference type="EMBL" id="GFN74542.1"/>
    </source>
</evidence>
<gene>
    <name evidence="2" type="ORF">PoB_000104800</name>
</gene>
<dbReference type="EMBL" id="BLXT01000140">
    <property type="protein sequence ID" value="GFN74542.1"/>
    <property type="molecule type" value="Genomic_DNA"/>
</dbReference>
<comment type="caution">
    <text evidence="2">The sequence shown here is derived from an EMBL/GenBank/DDBJ whole genome shotgun (WGS) entry which is preliminary data.</text>
</comment>
<name>A0AAV3XX27_9GAST</name>
<evidence type="ECO:0000256" key="1">
    <source>
        <dbReference type="SAM" id="MobiDB-lite"/>
    </source>
</evidence>
<keyword evidence="3" id="KW-1185">Reference proteome</keyword>
<sequence length="102" mass="11323">MIYRNELKEIGPSEASPKVDDACLKVRGRSKVFSCLNASYEDQNGHDRQQTPGRASNGLGVLCAVTLKEYHDQKENGPQNEHKQVAVESEDAHISVSVKREV</sequence>
<accession>A0AAV3XX27</accession>
<dbReference type="Proteomes" id="UP000735302">
    <property type="component" value="Unassembled WGS sequence"/>
</dbReference>
<evidence type="ECO:0000313" key="3">
    <source>
        <dbReference type="Proteomes" id="UP000735302"/>
    </source>
</evidence>
<feature type="region of interest" description="Disordered" evidence="1">
    <location>
        <begin position="73"/>
        <end position="102"/>
    </location>
</feature>
<organism evidence="2 3">
    <name type="scientific">Plakobranchus ocellatus</name>
    <dbReference type="NCBI Taxonomy" id="259542"/>
    <lineage>
        <taxon>Eukaryota</taxon>
        <taxon>Metazoa</taxon>
        <taxon>Spiralia</taxon>
        <taxon>Lophotrochozoa</taxon>
        <taxon>Mollusca</taxon>
        <taxon>Gastropoda</taxon>
        <taxon>Heterobranchia</taxon>
        <taxon>Euthyneura</taxon>
        <taxon>Panpulmonata</taxon>
        <taxon>Sacoglossa</taxon>
        <taxon>Placobranchoidea</taxon>
        <taxon>Plakobranchidae</taxon>
        <taxon>Plakobranchus</taxon>
    </lineage>
</organism>